<feature type="transmembrane region" description="Helical" evidence="6">
    <location>
        <begin position="300"/>
        <end position="322"/>
    </location>
</feature>
<comment type="caution">
    <text evidence="7">The sequence shown here is derived from an EMBL/GenBank/DDBJ whole genome shotgun (WGS) entry which is preliminary data.</text>
</comment>
<comment type="subcellular location">
    <subcellularLocation>
        <location evidence="1">Membrane</location>
        <topology evidence="1">Multi-pass membrane protein</topology>
    </subcellularLocation>
</comment>
<name>A0A4S8VYD2_AURPU</name>
<dbReference type="Proteomes" id="UP000305064">
    <property type="component" value="Unassembled WGS sequence"/>
</dbReference>
<dbReference type="InterPro" id="IPR002293">
    <property type="entry name" value="AA/rel_permease1"/>
</dbReference>
<dbReference type="AlphaFoldDB" id="A0A4S8VYD2"/>
<feature type="transmembrane region" description="Helical" evidence="6">
    <location>
        <begin position="352"/>
        <end position="375"/>
    </location>
</feature>
<feature type="transmembrane region" description="Helical" evidence="6">
    <location>
        <begin position="474"/>
        <end position="494"/>
    </location>
</feature>
<evidence type="ECO:0000256" key="5">
    <source>
        <dbReference type="ARBA" id="ARBA00023136"/>
    </source>
</evidence>
<feature type="transmembrane region" description="Helical" evidence="6">
    <location>
        <begin position="57"/>
        <end position="82"/>
    </location>
</feature>
<keyword evidence="4 6" id="KW-1133">Transmembrane helix</keyword>
<keyword evidence="5 6" id="KW-0472">Membrane</keyword>
<dbReference type="GO" id="GO:0022857">
    <property type="term" value="F:transmembrane transporter activity"/>
    <property type="evidence" value="ECO:0007669"/>
    <property type="project" value="InterPro"/>
</dbReference>
<evidence type="ECO:0000313" key="8">
    <source>
        <dbReference type="EMBL" id="THY73145.1"/>
    </source>
</evidence>
<evidence type="ECO:0000256" key="6">
    <source>
        <dbReference type="SAM" id="Phobius"/>
    </source>
</evidence>
<sequence length="551" mass="59204">MSTTATDTTHGADLRRKSSAVVGTEETRNVVDITQLNQEDAALAAQFGYTPVFKRDFGFFATLSFAASISGCFATVTTTFLYPLEAGGAASASLDGQNGADNVQLFGVGSSPALDASVAELVSSYPTSGGLYTCVSRLAPPEWVPSISWITGWLNLVGQICGVASSEYGAAQILLAAVSIGSDGTYKPTASHYVGVQAALCVFHGLVNSLNTKWLAKITTSYIVFHGAVLVTCAIALLACCDNRHNASYVFTDVTSASGWTPIGFSFLFGFLSVSWTMTDYDATAHITEEIDDPARKAPWAIFIAMALTYVLGWLFTIVLAFTMGDPADALASEYGQPVIQIYYNNLGKAGAIFYAVCAFLILNTVCLTAIHSLARTVFAFSRDQLIPGARLWKKVDKRTDTPILAVWFSVFWCAAINLIALGSPETINAIFNVCAIAMDWSYCIPIICKLVYGRFTPGPWYMGKASTFVNCYAVAWTAFVSIIFLFPTLYPVTAENMNYAIVILAAIFVCAGVYWVLGGRKFYVGPIAEAEVVVGVQHEKDDSSVDKAAM</sequence>
<evidence type="ECO:0000313" key="7">
    <source>
        <dbReference type="EMBL" id="THW17669.1"/>
    </source>
</evidence>
<evidence type="ECO:0000256" key="2">
    <source>
        <dbReference type="ARBA" id="ARBA00022448"/>
    </source>
</evidence>
<feature type="transmembrane region" description="Helical" evidence="6">
    <location>
        <begin position="404"/>
        <end position="424"/>
    </location>
</feature>
<feature type="transmembrane region" description="Helical" evidence="6">
    <location>
        <begin position="259"/>
        <end position="279"/>
    </location>
</feature>
<dbReference type="GO" id="GO:0016020">
    <property type="term" value="C:membrane"/>
    <property type="evidence" value="ECO:0007669"/>
    <property type="project" value="UniProtKB-SubCell"/>
</dbReference>
<evidence type="ECO:0000256" key="4">
    <source>
        <dbReference type="ARBA" id="ARBA00022989"/>
    </source>
</evidence>
<feature type="transmembrane region" description="Helical" evidence="6">
    <location>
        <begin position="222"/>
        <end position="239"/>
    </location>
</feature>
<dbReference type="PANTHER" id="PTHR45649:SF9">
    <property type="entry name" value="AMINO-ACID PERMEASE 2"/>
    <property type="match status" value="1"/>
</dbReference>
<dbReference type="EMBL" id="QZBJ01000039">
    <property type="protein sequence ID" value="THY73145.1"/>
    <property type="molecule type" value="Genomic_DNA"/>
</dbReference>
<evidence type="ECO:0000313" key="9">
    <source>
        <dbReference type="Proteomes" id="UP000305064"/>
    </source>
</evidence>
<evidence type="ECO:0000313" key="10">
    <source>
        <dbReference type="Proteomes" id="UP000308014"/>
    </source>
</evidence>
<keyword evidence="2" id="KW-0813">Transport</keyword>
<reference evidence="9 10" key="1">
    <citation type="submission" date="2018-10" db="EMBL/GenBank/DDBJ databases">
        <title>Fifty Aureobasidium pullulans genomes reveal a recombining polyextremotolerant generalist.</title>
        <authorList>
            <person name="Gostincar C."/>
            <person name="Turk M."/>
            <person name="Zajc J."/>
            <person name="Gunde-Cimerman N."/>
        </authorList>
    </citation>
    <scope>NUCLEOTIDE SEQUENCE [LARGE SCALE GENOMIC DNA]</scope>
    <source>
        <strain evidence="7 10">EXF-11318</strain>
        <strain evidence="8 9">EXF-4256</strain>
    </source>
</reference>
<keyword evidence="3 6" id="KW-0812">Transmembrane</keyword>
<dbReference type="Pfam" id="PF13520">
    <property type="entry name" value="AA_permease_2"/>
    <property type="match status" value="1"/>
</dbReference>
<gene>
    <name evidence="8" type="ORF">D6C94_06076</name>
    <name evidence="7" type="ORF">D6D24_03777</name>
</gene>
<dbReference type="Gene3D" id="1.20.1740.10">
    <property type="entry name" value="Amino acid/polyamine transporter I"/>
    <property type="match status" value="1"/>
</dbReference>
<feature type="transmembrane region" description="Helical" evidence="6">
    <location>
        <begin position="430"/>
        <end position="453"/>
    </location>
</feature>
<dbReference type="Proteomes" id="UP000308014">
    <property type="component" value="Unassembled WGS sequence"/>
</dbReference>
<accession>A0A4S8VYD2</accession>
<evidence type="ECO:0000256" key="3">
    <source>
        <dbReference type="ARBA" id="ARBA00022692"/>
    </source>
</evidence>
<evidence type="ECO:0000256" key="1">
    <source>
        <dbReference type="ARBA" id="ARBA00004141"/>
    </source>
</evidence>
<organism evidence="7 10">
    <name type="scientific">Aureobasidium pullulans</name>
    <name type="common">Black yeast</name>
    <name type="synonym">Pullularia pullulans</name>
    <dbReference type="NCBI Taxonomy" id="5580"/>
    <lineage>
        <taxon>Eukaryota</taxon>
        <taxon>Fungi</taxon>
        <taxon>Dikarya</taxon>
        <taxon>Ascomycota</taxon>
        <taxon>Pezizomycotina</taxon>
        <taxon>Dothideomycetes</taxon>
        <taxon>Dothideomycetidae</taxon>
        <taxon>Dothideales</taxon>
        <taxon>Saccotheciaceae</taxon>
        <taxon>Aureobasidium</taxon>
    </lineage>
</organism>
<dbReference type="PANTHER" id="PTHR45649">
    <property type="entry name" value="AMINO-ACID PERMEASE BAT1"/>
    <property type="match status" value="1"/>
</dbReference>
<proteinExistence type="predicted"/>
<protein>
    <submittedName>
        <fullName evidence="7">Amino acid transporter</fullName>
    </submittedName>
</protein>
<feature type="transmembrane region" description="Helical" evidence="6">
    <location>
        <begin position="500"/>
        <end position="518"/>
    </location>
</feature>
<dbReference type="EMBL" id="QZAJ01000102">
    <property type="protein sequence ID" value="THW17669.1"/>
    <property type="molecule type" value="Genomic_DNA"/>
</dbReference>